<dbReference type="SUPFAM" id="SSF46689">
    <property type="entry name" value="Homeodomain-like"/>
    <property type="match status" value="1"/>
</dbReference>
<sequence>MVGMSQRTRLTPEQRREQLLDLGIRLFARHSLDEISIDVVAREAGISRGLLYHYFGDKMAFREAVVRRAADALVAQTAPPSTGEPVERLLASMTAYVDFVDANYEGYVSMVRGAASDPVLREIYDEAFLALGLRIFDAGADFVEDTPAARLVVRGWQAMSEELVLSWKADPAGLSREELLGMLAGSLPVLLEMLPRSSGVGSGEL</sequence>
<evidence type="ECO:0000256" key="2">
    <source>
        <dbReference type="PROSITE-ProRule" id="PRU00335"/>
    </source>
</evidence>
<dbReference type="GO" id="GO:0003700">
    <property type="term" value="F:DNA-binding transcription factor activity"/>
    <property type="evidence" value="ECO:0007669"/>
    <property type="project" value="TreeGrafter"/>
</dbReference>
<dbReference type="Pfam" id="PF00440">
    <property type="entry name" value="TetR_N"/>
    <property type="match status" value="1"/>
</dbReference>
<protein>
    <submittedName>
        <fullName evidence="4">TetR family transcriptional regulator</fullName>
    </submittedName>
</protein>
<accession>A0A1J4N9B8</accession>
<evidence type="ECO:0000313" key="5">
    <source>
        <dbReference type="Proteomes" id="UP000033772"/>
    </source>
</evidence>
<dbReference type="Gene3D" id="1.10.357.10">
    <property type="entry name" value="Tetracycline Repressor, domain 2"/>
    <property type="match status" value="1"/>
</dbReference>
<dbReference type="PANTHER" id="PTHR30055:SF174">
    <property type="entry name" value="TRANSCRIPTIONAL REGULATORY PROTEIN (PROBABLY TETR-FAMILY)-RELATED"/>
    <property type="match status" value="1"/>
</dbReference>
<dbReference type="InterPro" id="IPR050109">
    <property type="entry name" value="HTH-type_TetR-like_transc_reg"/>
</dbReference>
<dbReference type="PROSITE" id="PS50977">
    <property type="entry name" value="HTH_TETR_2"/>
    <property type="match status" value="1"/>
</dbReference>
<comment type="caution">
    <text evidence="4">The sequence shown here is derived from an EMBL/GenBank/DDBJ whole genome shotgun (WGS) entry which is preliminary data.</text>
</comment>
<dbReference type="STRING" id="1844.UG56_009920"/>
<keyword evidence="5" id="KW-1185">Reference proteome</keyword>
<dbReference type="InterPro" id="IPR001647">
    <property type="entry name" value="HTH_TetR"/>
</dbReference>
<dbReference type="OrthoDB" id="8479950at2"/>
<proteinExistence type="predicted"/>
<dbReference type="AlphaFoldDB" id="A0A1J4N9B8"/>
<name>A0A1J4N9B8_9ACTN</name>
<dbReference type="InterPro" id="IPR009057">
    <property type="entry name" value="Homeodomain-like_sf"/>
</dbReference>
<keyword evidence="1 2" id="KW-0238">DNA-binding</keyword>
<gene>
    <name evidence="4" type="ORF">UG56_009920</name>
</gene>
<evidence type="ECO:0000256" key="1">
    <source>
        <dbReference type="ARBA" id="ARBA00023125"/>
    </source>
</evidence>
<organism evidence="4 5">
    <name type="scientific">Nocardioides luteus</name>
    <dbReference type="NCBI Taxonomy" id="1844"/>
    <lineage>
        <taxon>Bacteria</taxon>
        <taxon>Bacillati</taxon>
        <taxon>Actinomycetota</taxon>
        <taxon>Actinomycetes</taxon>
        <taxon>Propionibacteriales</taxon>
        <taxon>Nocardioidaceae</taxon>
        <taxon>Nocardioides</taxon>
    </lineage>
</organism>
<dbReference type="GO" id="GO:0000976">
    <property type="term" value="F:transcription cis-regulatory region binding"/>
    <property type="evidence" value="ECO:0007669"/>
    <property type="project" value="TreeGrafter"/>
</dbReference>
<dbReference type="PRINTS" id="PR00455">
    <property type="entry name" value="HTHTETR"/>
</dbReference>
<feature type="DNA-binding region" description="H-T-H motif" evidence="2">
    <location>
        <begin position="36"/>
        <end position="55"/>
    </location>
</feature>
<dbReference type="EMBL" id="JZDQ02000011">
    <property type="protein sequence ID" value="OIJ27081.1"/>
    <property type="molecule type" value="Genomic_DNA"/>
</dbReference>
<evidence type="ECO:0000313" key="4">
    <source>
        <dbReference type="EMBL" id="OIJ27081.1"/>
    </source>
</evidence>
<reference evidence="4" key="1">
    <citation type="submission" date="2016-10" db="EMBL/GenBank/DDBJ databases">
        <title>Draft Genome Sequence of Nocardioides luteus Strain BAFB, an Alkane-Degrading Bacterium Isolated from JP-7 Polluted Soil.</title>
        <authorList>
            <person name="Brown L."/>
            <person name="Ruiz O.N."/>
            <person name="Gunasekera T."/>
        </authorList>
    </citation>
    <scope>NUCLEOTIDE SEQUENCE [LARGE SCALE GENOMIC DNA]</scope>
    <source>
        <strain evidence="4">BAFB</strain>
    </source>
</reference>
<dbReference type="Proteomes" id="UP000033772">
    <property type="component" value="Unassembled WGS sequence"/>
</dbReference>
<feature type="domain" description="HTH tetR-type" evidence="3">
    <location>
        <begin position="13"/>
        <end position="73"/>
    </location>
</feature>
<evidence type="ECO:0000259" key="3">
    <source>
        <dbReference type="PROSITE" id="PS50977"/>
    </source>
</evidence>
<dbReference type="PANTHER" id="PTHR30055">
    <property type="entry name" value="HTH-TYPE TRANSCRIPTIONAL REGULATOR RUTR"/>
    <property type="match status" value="1"/>
</dbReference>